<dbReference type="SMART" id="SM01037">
    <property type="entry name" value="Bet_v_1"/>
    <property type="match status" value="1"/>
</dbReference>
<dbReference type="InterPro" id="IPR050279">
    <property type="entry name" value="Plant_def-hormone_signal"/>
</dbReference>
<dbReference type="GO" id="GO:0005737">
    <property type="term" value="C:cytoplasm"/>
    <property type="evidence" value="ECO:0007669"/>
    <property type="project" value="TreeGrafter"/>
</dbReference>
<keyword evidence="2" id="KW-0611">Plant defense</keyword>
<dbReference type="Gene3D" id="3.30.530.20">
    <property type="match status" value="1"/>
</dbReference>
<accession>A0A5E4FQ33</accession>
<dbReference type="EMBL" id="CABIKO010000169">
    <property type="protein sequence ID" value="VVA29591.1"/>
    <property type="molecule type" value="Genomic_DNA"/>
</dbReference>
<evidence type="ECO:0000256" key="3">
    <source>
        <dbReference type="ARBA" id="ARBA00023265"/>
    </source>
</evidence>
<dbReference type="Gramene" id="VVA29591">
    <property type="protein sequence ID" value="VVA29591"/>
    <property type="gene ID" value="Prudul26B013131"/>
</dbReference>
<dbReference type="PANTHER" id="PTHR31213">
    <property type="entry name" value="OS08G0374000 PROTEIN-RELATED"/>
    <property type="match status" value="1"/>
</dbReference>
<organism evidence="5 6">
    <name type="scientific">Prunus dulcis</name>
    <name type="common">Almond</name>
    <name type="synonym">Amygdalus dulcis</name>
    <dbReference type="NCBI Taxonomy" id="3755"/>
    <lineage>
        <taxon>Eukaryota</taxon>
        <taxon>Viridiplantae</taxon>
        <taxon>Streptophyta</taxon>
        <taxon>Embryophyta</taxon>
        <taxon>Tracheophyta</taxon>
        <taxon>Spermatophyta</taxon>
        <taxon>Magnoliopsida</taxon>
        <taxon>eudicotyledons</taxon>
        <taxon>Gunneridae</taxon>
        <taxon>Pentapetalae</taxon>
        <taxon>rosids</taxon>
        <taxon>fabids</taxon>
        <taxon>Rosales</taxon>
        <taxon>Rosaceae</taxon>
        <taxon>Amygdaloideae</taxon>
        <taxon>Amygdaleae</taxon>
        <taxon>Prunus</taxon>
    </lineage>
</organism>
<dbReference type="AlphaFoldDB" id="A0A5E4FQ33"/>
<dbReference type="SUPFAM" id="SSF55961">
    <property type="entry name" value="Bet v1-like"/>
    <property type="match status" value="1"/>
</dbReference>
<sequence>MVKDIKTEAVVKVGIEALWKALVKDVRFVAPKLIPLVKNVQMLEGDGGLGTVLLSNFGSDIPKISSSKEKIVELDGSLHKIGLQVIEGGHLNLGFSSYKTTFQLTAIREQRSLVSIMITYESEVEDSGIPSTINMSSFNFIRNLESYLLNDAT</sequence>
<keyword evidence="3" id="KW-0568">Pathogenesis-related protein</keyword>
<feature type="domain" description="Bet v I/Major latex protein" evidence="4">
    <location>
        <begin position="1"/>
        <end position="151"/>
    </location>
</feature>
<evidence type="ECO:0000256" key="2">
    <source>
        <dbReference type="ARBA" id="ARBA00022821"/>
    </source>
</evidence>
<dbReference type="CDD" id="cd07816">
    <property type="entry name" value="Bet_v1-like"/>
    <property type="match status" value="1"/>
</dbReference>
<dbReference type="InterPro" id="IPR023393">
    <property type="entry name" value="START-like_dom_sf"/>
</dbReference>
<dbReference type="GO" id="GO:0006952">
    <property type="term" value="P:defense response"/>
    <property type="evidence" value="ECO:0007669"/>
    <property type="project" value="UniProtKB-KW"/>
</dbReference>
<protein>
    <submittedName>
        <fullName evidence="5">PREDICTED: S-norcoclaurine synthase</fullName>
    </submittedName>
</protein>
<dbReference type="GO" id="GO:0009738">
    <property type="term" value="P:abscisic acid-activated signaling pathway"/>
    <property type="evidence" value="ECO:0007669"/>
    <property type="project" value="InterPro"/>
</dbReference>
<gene>
    <name evidence="5" type="ORF">ALMOND_2B013131</name>
</gene>
<dbReference type="InterPro" id="IPR000916">
    <property type="entry name" value="Bet_v_I/MLP"/>
</dbReference>
<dbReference type="OMA" id="LVSIMIT"/>
<dbReference type="GO" id="GO:0004864">
    <property type="term" value="F:protein phosphatase inhibitor activity"/>
    <property type="evidence" value="ECO:0007669"/>
    <property type="project" value="InterPro"/>
</dbReference>
<evidence type="ECO:0000256" key="1">
    <source>
        <dbReference type="ARBA" id="ARBA00009744"/>
    </source>
</evidence>
<reference evidence="6" key="1">
    <citation type="journal article" date="2020" name="Plant J.">
        <title>Transposons played a major role in the diversification between the closely related almond and peach genomes: results from the almond genome sequence.</title>
        <authorList>
            <person name="Alioto T."/>
            <person name="Alexiou K.G."/>
            <person name="Bardil A."/>
            <person name="Barteri F."/>
            <person name="Castanera R."/>
            <person name="Cruz F."/>
            <person name="Dhingra A."/>
            <person name="Duval H."/>
            <person name="Fernandez I Marti A."/>
            <person name="Frias L."/>
            <person name="Galan B."/>
            <person name="Garcia J.L."/>
            <person name="Howad W."/>
            <person name="Gomez-Garrido J."/>
            <person name="Gut M."/>
            <person name="Julca I."/>
            <person name="Morata J."/>
            <person name="Puigdomenech P."/>
            <person name="Ribeca P."/>
            <person name="Rubio Cabetas M.J."/>
            <person name="Vlasova A."/>
            <person name="Wirthensohn M."/>
            <person name="Garcia-Mas J."/>
            <person name="Gabaldon T."/>
            <person name="Casacuberta J.M."/>
            <person name="Arus P."/>
        </authorList>
    </citation>
    <scope>NUCLEOTIDE SEQUENCE [LARGE SCALE GENOMIC DNA]</scope>
    <source>
        <strain evidence="6">cv. Texas</strain>
    </source>
</reference>
<evidence type="ECO:0000313" key="6">
    <source>
        <dbReference type="Proteomes" id="UP000327085"/>
    </source>
</evidence>
<dbReference type="Proteomes" id="UP000327085">
    <property type="component" value="Chromosome 4"/>
</dbReference>
<dbReference type="GO" id="GO:0010427">
    <property type="term" value="F:abscisic acid binding"/>
    <property type="evidence" value="ECO:0007669"/>
    <property type="project" value="InterPro"/>
</dbReference>
<dbReference type="Pfam" id="PF00407">
    <property type="entry name" value="Bet_v_1"/>
    <property type="match status" value="1"/>
</dbReference>
<dbReference type="InterPro" id="IPR024949">
    <property type="entry name" value="Bet_v_I_allergen"/>
</dbReference>
<dbReference type="FunFam" id="3.30.530.20:FF:000007">
    <property type="entry name" value="Major pollen allergen Bet v 1-A"/>
    <property type="match status" value="1"/>
</dbReference>
<dbReference type="InParanoid" id="A0A5E4FQ33"/>
<dbReference type="GO" id="GO:0038023">
    <property type="term" value="F:signaling receptor activity"/>
    <property type="evidence" value="ECO:0007669"/>
    <property type="project" value="InterPro"/>
</dbReference>
<dbReference type="GO" id="GO:0005634">
    <property type="term" value="C:nucleus"/>
    <property type="evidence" value="ECO:0007669"/>
    <property type="project" value="TreeGrafter"/>
</dbReference>
<evidence type="ECO:0000313" key="5">
    <source>
        <dbReference type="EMBL" id="VVA29591.1"/>
    </source>
</evidence>
<proteinExistence type="inferred from homology"/>
<name>A0A5E4FQ33_PRUDU</name>
<comment type="similarity">
    <text evidence="1">Belongs to the BetVI family.</text>
</comment>
<dbReference type="PRINTS" id="PR00634">
    <property type="entry name" value="BETALLERGEN"/>
</dbReference>
<evidence type="ECO:0000259" key="4">
    <source>
        <dbReference type="SMART" id="SM01037"/>
    </source>
</evidence>
<dbReference type="PANTHER" id="PTHR31213:SF64">
    <property type="entry name" value="PHYTOHORMONE-BINDING PROTEIN"/>
    <property type="match status" value="1"/>
</dbReference>